<gene>
    <name evidence="5" type="ORF">FBEOM_12654</name>
</gene>
<evidence type="ECO:0000256" key="2">
    <source>
        <dbReference type="SAM" id="Phobius"/>
    </source>
</evidence>
<dbReference type="SUPFAM" id="SSF50630">
    <property type="entry name" value="Acid proteases"/>
    <property type="match status" value="1"/>
</dbReference>
<accession>A0A9P5A7A4</accession>
<keyword evidence="2" id="KW-0472">Membrane</keyword>
<dbReference type="Proteomes" id="UP000730481">
    <property type="component" value="Unassembled WGS sequence"/>
</dbReference>
<dbReference type="InterPro" id="IPR021109">
    <property type="entry name" value="Peptidase_aspartic_dom_sf"/>
</dbReference>
<keyword evidence="2" id="KW-0812">Transmembrane</keyword>
<dbReference type="Gene3D" id="2.40.70.10">
    <property type="entry name" value="Acid Proteases"/>
    <property type="match status" value="2"/>
</dbReference>
<evidence type="ECO:0000256" key="1">
    <source>
        <dbReference type="SAM" id="MobiDB-lite"/>
    </source>
</evidence>
<sequence length="520" mass="57057">MFHFLFTFLFLRAAFASSCDAEPLVLPLQDVQVLPDVPNSYMKGVAAEIGTPPQNLVLLPWADLNNTWIYDKEPYCKDQGIPNDATCDVRRGGLFSERESMSFVNENDIVKAGGAPTETFFKGGQYGVRNLVKSANGAIDIFKLKGSEELEDFPFGIRTSKWDDTFTTLSPLGLGRNSTYLNALRKAGKISSRVWSIFWGRMWIKEPLDGSLVLGGYDEKKAVGANYTAPLVYGDFDGKDGCWTGMRVTLTDIQINYLGGTNVSIFPKGTTLQCCIDPANHLLLEAPTPYVRNFESISGLETNYSSSAIHWNALQAGLEKQFLADLTFHLDSGLRIRVPNNQYMVPFIDIAPNGSRTTDSSKRDILITDVEDEPPILGRCFLAAAYLMVNHDAGTFTLWQANATSEKSLVRVFDQEMGKKCENATGVIQPSASEGSRPDGETGSKSSALSGAVIGGAVVGAVAGAVLIGMGVAYFFTKKKRRANTYYHYPALEELRRAEVYEIDGSTRADDESYMKAGIR</sequence>
<feature type="region of interest" description="Disordered" evidence="1">
    <location>
        <begin position="424"/>
        <end position="446"/>
    </location>
</feature>
<dbReference type="PROSITE" id="PS51767">
    <property type="entry name" value="PEPTIDASE_A1"/>
    <property type="match status" value="1"/>
</dbReference>
<name>A0A9P5A7A4_9HYPO</name>
<evidence type="ECO:0000313" key="6">
    <source>
        <dbReference type="Proteomes" id="UP000730481"/>
    </source>
</evidence>
<reference evidence="5" key="2">
    <citation type="submission" date="2020-02" db="EMBL/GenBank/DDBJ databases">
        <title>Identification and distribution of gene clusters putatively required for synthesis of sphingolipid metabolism inhibitors in phylogenetically diverse species of the filamentous fungus Fusarium.</title>
        <authorList>
            <person name="Kim H.-S."/>
            <person name="Busman M."/>
            <person name="Brown D.W."/>
            <person name="Divon H."/>
            <person name="Uhlig S."/>
            <person name="Proctor R.H."/>
        </authorList>
    </citation>
    <scope>NUCLEOTIDE SEQUENCE</scope>
    <source>
        <strain evidence="5">NRRL 25174</strain>
    </source>
</reference>
<feature type="domain" description="Peptidase A1" evidence="4">
    <location>
        <begin position="43"/>
        <end position="399"/>
    </location>
</feature>
<evidence type="ECO:0000259" key="4">
    <source>
        <dbReference type="PROSITE" id="PS51767"/>
    </source>
</evidence>
<proteinExistence type="predicted"/>
<keyword evidence="3" id="KW-0732">Signal</keyword>
<feature type="chain" id="PRO_5040276265" description="Peptidase A1 domain-containing protein" evidence="3">
    <location>
        <begin position="22"/>
        <end position="520"/>
    </location>
</feature>
<keyword evidence="6" id="KW-1185">Reference proteome</keyword>
<reference evidence="5" key="1">
    <citation type="journal article" date="2017" name="Mycologia">
        <title>Fusarium algeriense, sp. nov., a novel toxigenic crown rot pathogen of durum wheat from Algeria is nested in the Fusarium burgessii species complex.</title>
        <authorList>
            <person name="Laraba I."/>
            <person name="Keddad A."/>
            <person name="Boureghda H."/>
            <person name="Abdallah N."/>
            <person name="Vaughan M.M."/>
            <person name="Proctor R.H."/>
            <person name="Busman M."/>
            <person name="O'Donnell K."/>
        </authorList>
    </citation>
    <scope>NUCLEOTIDE SEQUENCE</scope>
    <source>
        <strain evidence="5">NRRL 25174</strain>
    </source>
</reference>
<keyword evidence="2" id="KW-1133">Transmembrane helix</keyword>
<protein>
    <recommendedName>
        <fullName evidence="4">Peptidase A1 domain-containing protein</fullName>
    </recommendedName>
</protein>
<feature type="signal peptide" evidence="3">
    <location>
        <begin position="1"/>
        <end position="21"/>
    </location>
</feature>
<evidence type="ECO:0000313" key="5">
    <source>
        <dbReference type="EMBL" id="KAF4333542.1"/>
    </source>
</evidence>
<organism evidence="5 6">
    <name type="scientific">Fusarium beomiforme</name>
    <dbReference type="NCBI Taxonomy" id="44412"/>
    <lineage>
        <taxon>Eukaryota</taxon>
        <taxon>Fungi</taxon>
        <taxon>Dikarya</taxon>
        <taxon>Ascomycota</taxon>
        <taxon>Pezizomycotina</taxon>
        <taxon>Sordariomycetes</taxon>
        <taxon>Hypocreomycetidae</taxon>
        <taxon>Hypocreales</taxon>
        <taxon>Nectriaceae</taxon>
        <taxon>Fusarium</taxon>
        <taxon>Fusarium burgessii species complex</taxon>
    </lineage>
</organism>
<dbReference type="AlphaFoldDB" id="A0A9P5A7A4"/>
<dbReference type="Pfam" id="PF00026">
    <property type="entry name" value="Asp"/>
    <property type="match status" value="1"/>
</dbReference>
<dbReference type="EMBL" id="PVQB02000817">
    <property type="protein sequence ID" value="KAF4333542.1"/>
    <property type="molecule type" value="Genomic_DNA"/>
</dbReference>
<comment type="caution">
    <text evidence="5">The sequence shown here is derived from an EMBL/GenBank/DDBJ whole genome shotgun (WGS) entry which is preliminary data.</text>
</comment>
<evidence type="ECO:0000256" key="3">
    <source>
        <dbReference type="SAM" id="SignalP"/>
    </source>
</evidence>
<dbReference type="OrthoDB" id="5361565at2759"/>
<feature type="transmembrane region" description="Helical" evidence="2">
    <location>
        <begin position="452"/>
        <end position="476"/>
    </location>
</feature>
<dbReference type="InterPro" id="IPR033121">
    <property type="entry name" value="PEPTIDASE_A1"/>
</dbReference>